<keyword evidence="2" id="KW-1185">Reference proteome</keyword>
<comment type="caution">
    <text evidence="1">The sequence shown here is derived from an EMBL/GenBank/DDBJ whole genome shotgun (WGS) entry which is preliminary data.</text>
</comment>
<name>A0A4Y9VRF7_9PROT</name>
<dbReference type="Proteomes" id="UP000297706">
    <property type="component" value="Unassembled WGS sequence"/>
</dbReference>
<proteinExistence type="predicted"/>
<dbReference type="OrthoDB" id="4014363at2"/>
<dbReference type="EMBL" id="PQVH01000008">
    <property type="protein sequence ID" value="TFW71400.1"/>
    <property type="molecule type" value="Genomic_DNA"/>
</dbReference>
<dbReference type="AlphaFoldDB" id="A0A4Y9VRF7"/>
<organism evidence="1 2">
    <name type="scientific">Methylotenera oryzisoli</name>
    <dbReference type="NCBI Taxonomy" id="2080758"/>
    <lineage>
        <taxon>Bacteria</taxon>
        <taxon>Pseudomonadati</taxon>
        <taxon>Pseudomonadota</taxon>
        <taxon>Betaproteobacteria</taxon>
        <taxon>Nitrosomonadales</taxon>
        <taxon>Methylophilaceae</taxon>
        <taxon>Methylotenera</taxon>
    </lineage>
</organism>
<reference evidence="1 2" key="1">
    <citation type="submission" date="2018-02" db="EMBL/GenBank/DDBJ databases">
        <title>A novel lanthanide dependent methylotroph, Methylotenera sp. La3113.</title>
        <authorList>
            <person name="Lv H."/>
            <person name="Tani A."/>
        </authorList>
    </citation>
    <scope>NUCLEOTIDE SEQUENCE [LARGE SCALE GENOMIC DNA]</scope>
    <source>
        <strain evidence="1 2">La3113</strain>
    </source>
</reference>
<evidence type="ECO:0000313" key="2">
    <source>
        <dbReference type="Proteomes" id="UP000297706"/>
    </source>
</evidence>
<gene>
    <name evidence="1" type="ORF">C3Y98_04650</name>
</gene>
<accession>A0A4Y9VRF7</accession>
<evidence type="ECO:0000313" key="1">
    <source>
        <dbReference type="EMBL" id="TFW71400.1"/>
    </source>
</evidence>
<dbReference type="RefSeq" id="WP_135276947.1">
    <property type="nucleotide sequence ID" value="NZ_PQVH01000008.1"/>
</dbReference>
<dbReference type="InterPro" id="IPR056912">
    <property type="entry name" value="Phage_JBD30_tail_term-like"/>
</dbReference>
<sequence>MIIEIVEALKTRCVTQFTGRVAGAAEYQQLDPAAHMMLPAAYVIPLDDSAEPNTSDNGYTQVIRDNFAVIVVLSNVADEIGKASISQVIPTRNALFSALLAWSPDDEHGPIEYEGGNLLSIDRARMYYQFEFSCETQIGEADTYQGAANALLPDFTQVGVKVDLIDPSLTGEPDGDYEAVIQIDVPQT</sequence>
<dbReference type="Pfam" id="PF23840">
    <property type="entry name" value="Phage_tail_terminator"/>
    <property type="match status" value="1"/>
</dbReference>
<protein>
    <submittedName>
        <fullName evidence="1">Uncharacterized protein</fullName>
    </submittedName>
</protein>